<reference evidence="4" key="1">
    <citation type="journal article" date="2019" name="Int. J. Syst. Evol. Microbiol.">
        <title>The Global Catalogue of Microorganisms (GCM) 10K type strain sequencing project: providing services to taxonomists for standard genome sequencing and annotation.</title>
        <authorList>
            <consortium name="The Broad Institute Genomics Platform"/>
            <consortium name="The Broad Institute Genome Sequencing Center for Infectious Disease"/>
            <person name="Wu L."/>
            <person name="Ma J."/>
        </authorList>
    </citation>
    <scope>NUCLEOTIDE SEQUENCE [LARGE SCALE GENOMIC DNA]</scope>
    <source>
        <strain evidence="4">CECT 7398</strain>
    </source>
</reference>
<dbReference type="InterPro" id="IPR013783">
    <property type="entry name" value="Ig-like_fold"/>
</dbReference>
<protein>
    <submittedName>
        <fullName evidence="3">Ig-like domain-containing protein</fullName>
    </submittedName>
</protein>
<dbReference type="SUPFAM" id="SSF51445">
    <property type="entry name" value="(Trans)glycosidases"/>
    <property type="match status" value="1"/>
</dbReference>
<keyword evidence="1" id="KW-0732">Signal</keyword>
<comment type="caution">
    <text evidence="3">The sequence shown here is derived from an EMBL/GenBank/DDBJ whole genome shotgun (WGS) entry which is preliminary data.</text>
</comment>
<dbReference type="EMBL" id="JAUFQC010000027">
    <property type="protein sequence ID" value="MDN3611487.1"/>
    <property type="molecule type" value="Genomic_DNA"/>
</dbReference>
<evidence type="ECO:0000259" key="2">
    <source>
        <dbReference type="PROSITE" id="PS51910"/>
    </source>
</evidence>
<dbReference type="RefSeq" id="WP_170882716.1">
    <property type="nucleotide sequence ID" value="NZ_JABEYA020000005.1"/>
</dbReference>
<sequence length="961" mass="103946">MLSTTNRSFRAQRTAGKSLLGLTMLCSGLLLNPISQAMANEFSTEAVAQSESEYWSTYQVEIKNTGEDVTDMDQAVIEFVLPVAVNDIGWQSTDLSYPSWSLSHRQQADGVLHTVTLTFPNGDWVDSQLASQEVANLNISFGGMLADLEAFEQSVVVTTDGAAPPPSFTLNIVSPAQDAKVYTGSAVDIITTTKGEGAKKIEFWINDTKLAEQTATEGQSDYQQVWSPSEIGATTIVVMAFDQDGNKLDQQSVTVEVSSQSSAPNPPVIDFITPQAGSSHQQGTAVVVSANVSDADNDLESVTFFANQQQVCRLDATQTDHFSCDWTPSSAGSVTLRAEATDAQQHVTHNQLQVTVTQAGESCGDIPAYQDGQSYSVGDQVTNIGNIYSCKVAGWCGDPVWAPGVGHPNYPDAWRDAWDEVSPCDPNPLPEVELLSPQDGEKLAPQQPFSVQVAASDDGQVARVDVQLNGEVVASSTAPAENDHYLITVPAQSEGQYTLAAVAHDDQGASATTSPVSIAVTDKDLVVALTSPVDGSSFYEGRAIALKANAESFEGDVESVQFYANGTQLFSDTQAPYEYEWLGAQVGTYTVTAKATNSAHQEQTSAASQVTVKASTGGGGLAANSDRSISYLTSWGLNDYEALFNSQGDGYLLSFGQWDANGHITVSDGMLTPTYNADWMAPQYLAWSTLKFDNNNASMLVAFGGQNYESMWAHLTSPQSREAIADGLVDLMNTPYPVYKKNLKPEEIVGECLATDWQGDCDYSKYQLAGYVQIDGVDFDFEKAARITDEENQNLAALIKLVREKVADRKVMSLTTYHVGADPVECQNETVFENCSYIEPSGRSSHHGEVIGLLQSVKQDIDFFNVMTYDAGENFLYDVAMANYAGYIGDKSKVVLGNTINSQWGPDGNFAESRENNLARAQWQKEQGYGGFFIWALGSNNQGLSMSEQVSYFNDMINVSQ</sequence>
<dbReference type="Proteomes" id="UP001238540">
    <property type="component" value="Unassembled WGS sequence"/>
</dbReference>
<gene>
    <name evidence="3" type="ORF">QWZ16_17965</name>
</gene>
<feature type="signal peptide" evidence="1">
    <location>
        <begin position="1"/>
        <end position="39"/>
    </location>
</feature>
<dbReference type="Pfam" id="PF00704">
    <property type="entry name" value="Glyco_hydro_18"/>
    <property type="match status" value="1"/>
</dbReference>
<organism evidence="3 4">
    <name type="scientific">Vibrio ostreicida</name>
    <dbReference type="NCBI Taxonomy" id="526588"/>
    <lineage>
        <taxon>Bacteria</taxon>
        <taxon>Pseudomonadati</taxon>
        <taxon>Pseudomonadota</taxon>
        <taxon>Gammaproteobacteria</taxon>
        <taxon>Vibrionales</taxon>
        <taxon>Vibrionaceae</taxon>
        <taxon>Vibrio</taxon>
    </lineage>
</organism>
<accession>A0ABT8BXE0</accession>
<dbReference type="PROSITE" id="PS51910">
    <property type="entry name" value="GH18_2"/>
    <property type="match status" value="1"/>
</dbReference>
<evidence type="ECO:0000313" key="3">
    <source>
        <dbReference type="EMBL" id="MDN3611487.1"/>
    </source>
</evidence>
<proteinExistence type="predicted"/>
<evidence type="ECO:0000256" key="1">
    <source>
        <dbReference type="SAM" id="SignalP"/>
    </source>
</evidence>
<name>A0ABT8BXE0_9VIBR</name>
<dbReference type="Pfam" id="PF17957">
    <property type="entry name" value="Big_7"/>
    <property type="match status" value="3"/>
</dbReference>
<feature type="domain" description="GH18" evidence="2">
    <location>
        <begin position="626"/>
        <end position="961"/>
    </location>
</feature>
<evidence type="ECO:0000313" key="4">
    <source>
        <dbReference type="Proteomes" id="UP001238540"/>
    </source>
</evidence>
<keyword evidence="4" id="KW-1185">Reference proteome</keyword>
<dbReference type="Gene3D" id="2.60.40.10">
    <property type="entry name" value="Immunoglobulins"/>
    <property type="match status" value="4"/>
</dbReference>
<dbReference type="InterPro" id="IPR001223">
    <property type="entry name" value="Glyco_hydro18_cat"/>
</dbReference>
<dbReference type="Gene3D" id="3.20.20.80">
    <property type="entry name" value="Glycosidases"/>
    <property type="match status" value="1"/>
</dbReference>
<feature type="chain" id="PRO_5046665827" evidence="1">
    <location>
        <begin position="40"/>
        <end position="961"/>
    </location>
</feature>
<dbReference type="InterPro" id="IPR017853">
    <property type="entry name" value="GH"/>
</dbReference>